<accession>A0A4S8MRY7</accession>
<dbReference type="EMBL" id="ML179046">
    <property type="protein sequence ID" value="THV05903.1"/>
    <property type="molecule type" value="Genomic_DNA"/>
</dbReference>
<protein>
    <submittedName>
        <fullName evidence="1">Uncharacterized protein</fullName>
    </submittedName>
</protein>
<dbReference type="Proteomes" id="UP000297245">
    <property type="component" value="Unassembled WGS sequence"/>
</dbReference>
<dbReference type="AlphaFoldDB" id="A0A4S8MRY7"/>
<evidence type="ECO:0000313" key="2">
    <source>
        <dbReference type="Proteomes" id="UP000297245"/>
    </source>
</evidence>
<organism evidence="1 2">
    <name type="scientific">Dendrothele bispora (strain CBS 962.96)</name>
    <dbReference type="NCBI Taxonomy" id="1314807"/>
    <lineage>
        <taxon>Eukaryota</taxon>
        <taxon>Fungi</taxon>
        <taxon>Dikarya</taxon>
        <taxon>Basidiomycota</taxon>
        <taxon>Agaricomycotina</taxon>
        <taxon>Agaricomycetes</taxon>
        <taxon>Agaricomycetidae</taxon>
        <taxon>Agaricales</taxon>
        <taxon>Agaricales incertae sedis</taxon>
        <taxon>Dendrothele</taxon>
    </lineage>
</organism>
<reference evidence="1 2" key="1">
    <citation type="journal article" date="2019" name="Nat. Ecol. Evol.">
        <title>Megaphylogeny resolves global patterns of mushroom evolution.</title>
        <authorList>
            <person name="Varga T."/>
            <person name="Krizsan K."/>
            <person name="Foldi C."/>
            <person name="Dima B."/>
            <person name="Sanchez-Garcia M."/>
            <person name="Sanchez-Ramirez S."/>
            <person name="Szollosi G.J."/>
            <person name="Szarkandi J.G."/>
            <person name="Papp V."/>
            <person name="Albert L."/>
            <person name="Andreopoulos W."/>
            <person name="Angelini C."/>
            <person name="Antonin V."/>
            <person name="Barry K.W."/>
            <person name="Bougher N.L."/>
            <person name="Buchanan P."/>
            <person name="Buyck B."/>
            <person name="Bense V."/>
            <person name="Catcheside P."/>
            <person name="Chovatia M."/>
            <person name="Cooper J."/>
            <person name="Damon W."/>
            <person name="Desjardin D."/>
            <person name="Finy P."/>
            <person name="Geml J."/>
            <person name="Haridas S."/>
            <person name="Hughes K."/>
            <person name="Justo A."/>
            <person name="Karasinski D."/>
            <person name="Kautmanova I."/>
            <person name="Kiss B."/>
            <person name="Kocsube S."/>
            <person name="Kotiranta H."/>
            <person name="LaButti K.M."/>
            <person name="Lechner B.E."/>
            <person name="Liimatainen K."/>
            <person name="Lipzen A."/>
            <person name="Lukacs Z."/>
            <person name="Mihaltcheva S."/>
            <person name="Morgado L.N."/>
            <person name="Niskanen T."/>
            <person name="Noordeloos M.E."/>
            <person name="Ohm R.A."/>
            <person name="Ortiz-Santana B."/>
            <person name="Ovrebo C."/>
            <person name="Racz N."/>
            <person name="Riley R."/>
            <person name="Savchenko A."/>
            <person name="Shiryaev A."/>
            <person name="Soop K."/>
            <person name="Spirin V."/>
            <person name="Szebenyi C."/>
            <person name="Tomsovsky M."/>
            <person name="Tulloss R.E."/>
            <person name="Uehling J."/>
            <person name="Grigoriev I.V."/>
            <person name="Vagvolgyi C."/>
            <person name="Papp T."/>
            <person name="Martin F.M."/>
            <person name="Miettinen O."/>
            <person name="Hibbett D.S."/>
            <person name="Nagy L.G."/>
        </authorList>
    </citation>
    <scope>NUCLEOTIDE SEQUENCE [LARGE SCALE GENOMIC DNA]</scope>
    <source>
        <strain evidence="1 2">CBS 962.96</strain>
    </source>
</reference>
<keyword evidence="2" id="KW-1185">Reference proteome</keyword>
<name>A0A4S8MRY7_DENBC</name>
<sequence>MAPKLTAAATLNPSPVINLLGNFDPDVIRLPSFRPLFFRIPAAWTNSLLDPFDRPTLWFFRAAIPTRGHDDQWNGISGEEAKDREVSVHVWQKLWIIYTRASRTTRTFLATTGSHSGLYTRDLAIAIPVRVVREILLGFFFSSLRFDIASGAYCIETQQFSPLKNPPNLYIGLRIFLEEEEEEEEEESIKCLSFQVYE</sequence>
<evidence type="ECO:0000313" key="1">
    <source>
        <dbReference type="EMBL" id="THV05903.1"/>
    </source>
</evidence>
<proteinExistence type="predicted"/>
<gene>
    <name evidence="1" type="ORF">K435DRAFT_834564</name>
</gene>